<evidence type="ECO:0000256" key="6">
    <source>
        <dbReference type="ARBA" id="ARBA00023239"/>
    </source>
</evidence>
<dbReference type="PROSITE" id="PS00159">
    <property type="entry name" value="ALDOLASE_KDPG_KHG_1"/>
    <property type="match status" value="1"/>
</dbReference>
<dbReference type="PANTHER" id="PTHR30246">
    <property type="entry name" value="2-KETO-3-DEOXY-6-PHOSPHOGLUCONATE ALDOLASE"/>
    <property type="match status" value="1"/>
</dbReference>
<dbReference type="NCBIfam" id="TIGR01182">
    <property type="entry name" value="eda"/>
    <property type="match status" value="1"/>
</dbReference>
<dbReference type="Proteomes" id="UP000461010">
    <property type="component" value="Unassembled WGS sequence"/>
</dbReference>
<dbReference type="AlphaFoldDB" id="A0A6L4WP75"/>
<dbReference type="NCBIfam" id="NF004325">
    <property type="entry name" value="PRK05718.1"/>
    <property type="match status" value="1"/>
</dbReference>
<sequence length="210" mass="22255">MSLDANSVMKISPIVPVVVVDNANEALDLAKALYDGGISVMEITLRTKAGLDAIEKISKEFPLMTVGAGTVCDIEDYRNAVNSGSKFVFSPGITTSLIEESKNQSIPFIPGVSCASEIMLAKENALTHCKLFPASLVGGVDMLKALGGPFPGINFCPTGGVNLNNMNDFLALDNVLCVGGSWVSSSKLVKQKNFKEITKIVQESLAKVAR</sequence>
<dbReference type="EMBL" id="WFKJ01000039">
    <property type="protein sequence ID" value="KAB7889154.1"/>
    <property type="molecule type" value="Genomic_DNA"/>
</dbReference>
<keyword evidence="10" id="KW-1185">Reference proteome</keyword>
<keyword evidence="6 8" id="KW-0456">Lyase</keyword>
<dbReference type="Proteomes" id="UP000472839">
    <property type="component" value="Unassembled WGS sequence"/>
</dbReference>
<evidence type="ECO:0000256" key="2">
    <source>
        <dbReference type="ARBA" id="ARBA00004736"/>
    </source>
</evidence>
<proteinExistence type="inferred from homology"/>
<protein>
    <recommendedName>
        <fullName evidence="5">2-dehydro-3-deoxy-phosphogluconate aldolase</fullName>
        <ecNumber evidence="5">4.1.2.14</ecNumber>
    </recommendedName>
</protein>
<evidence type="ECO:0000256" key="5">
    <source>
        <dbReference type="ARBA" id="ARBA00013063"/>
    </source>
</evidence>
<dbReference type="GO" id="GO:0008675">
    <property type="term" value="F:2-dehydro-3-deoxy-phosphogluconate aldolase activity"/>
    <property type="evidence" value="ECO:0007669"/>
    <property type="project" value="UniProtKB-EC"/>
</dbReference>
<name>A0A6L4WP75_9BACT</name>
<evidence type="ECO:0000313" key="9">
    <source>
        <dbReference type="EMBL" id="KAB7889154.1"/>
    </source>
</evidence>
<dbReference type="InterPro" id="IPR031337">
    <property type="entry name" value="KDPG/KHG_AS_1"/>
</dbReference>
<keyword evidence="7" id="KW-0119">Carbohydrate metabolism</keyword>
<dbReference type="PANTHER" id="PTHR30246:SF1">
    <property type="entry name" value="2-DEHYDRO-3-DEOXY-6-PHOSPHOGALACTONATE ALDOLASE-RELATED"/>
    <property type="match status" value="1"/>
</dbReference>
<evidence type="ECO:0000313" key="8">
    <source>
        <dbReference type="EMBL" id="KAB7885625.1"/>
    </source>
</evidence>
<dbReference type="EMBL" id="WFKK01000054">
    <property type="protein sequence ID" value="KAB7885625.1"/>
    <property type="molecule type" value="Genomic_DNA"/>
</dbReference>
<organism evidence="8 11">
    <name type="scientific">Poseidonibacter ostreae</name>
    <dbReference type="NCBI Taxonomy" id="2654171"/>
    <lineage>
        <taxon>Bacteria</taxon>
        <taxon>Pseudomonadati</taxon>
        <taxon>Campylobacterota</taxon>
        <taxon>Epsilonproteobacteria</taxon>
        <taxon>Campylobacterales</taxon>
        <taxon>Arcobacteraceae</taxon>
        <taxon>Poseidonibacter</taxon>
    </lineage>
</organism>
<reference evidence="10 11" key="1">
    <citation type="submission" date="2019-10" db="EMBL/GenBank/DDBJ databases">
        <title>Poseidonibacter ostreae sp. nov., isolated from the gut of the Ostrea denselamellosa.</title>
        <authorList>
            <person name="Choi A."/>
        </authorList>
    </citation>
    <scope>NUCLEOTIDE SEQUENCE [LARGE SCALE GENOMIC DNA]</scope>
    <source>
        <strain evidence="8 11">SJOD-M-33</strain>
        <strain evidence="9 10">SJOD-M-5</strain>
    </source>
</reference>
<dbReference type="Pfam" id="PF01081">
    <property type="entry name" value="Aldolase"/>
    <property type="match status" value="1"/>
</dbReference>
<accession>A0A6L4WP75</accession>
<dbReference type="RefSeq" id="WP_152191249.1">
    <property type="nucleotide sequence ID" value="NZ_WFKI01000001.1"/>
</dbReference>
<dbReference type="Gene3D" id="3.20.20.70">
    <property type="entry name" value="Aldolase class I"/>
    <property type="match status" value="1"/>
</dbReference>
<comment type="similarity">
    <text evidence="3">Belongs to the KHG/KDPG aldolase family.</text>
</comment>
<evidence type="ECO:0000256" key="3">
    <source>
        <dbReference type="ARBA" id="ARBA00006906"/>
    </source>
</evidence>
<comment type="subunit">
    <text evidence="4">Homotrimer.</text>
</comment>
<comment type="pathway">
    <text evidence="2">Carbohydrate acid metabolism; 2-dehydro-3-deoxy-D-gluconate degradation; D-glyceraldehyde 3-phosphate and pyruvate from 2-dehydro-3-deoxy-D-gluconate: step 2/2.</text>
</comment>
<dbReference type="InterPro" id="IPR013785">
    <property type="entry name" value="Aldolase_TIM"/>
</dbReference>
<dbReference type="SUPFAM" id="SSF51569">
    <property type="entry name" value="Aldolase"/>
    <property type="match status" value="1"/>
</dbReference>
<evidence type="ECO:0000256" key="4">
    <source>
        <dbReference type="ARBA" id="ARBA00011233"/>
    </source>
</evidence>
<dbReference type="InterPro" id="IPR000887">
    <property type="entry name" value="Aldlse_KDPG_KHG"/>
</dbReference>
<evidence type="ECO:0000256" key="1">
    <source>
        <dbReference type="ARBA" id="ARBA00000654"/>
    </source>
</evidence>
<dbReference type="CDD" id="cd00452">
    <property type="entry name" value="KDPG_aldolase"/>
    <property type="match status" value="1"/>
</dbReference>
<evidence type="ECO:0000256" key="7">
    <source>
        <dbReference type="ARBA" id="ARBA00023277"/>
    </source>
</evidence>
<comment type="caution">
    <text evidence="8">The sequence shown here is derived from an EMBL/GenBank/DDBJ whole genome shotgun (WGS) entry which is preliminary data.</text>
</comment>
<dbReference type="EC" id="4.1.2.14" evidence="5"/>
<evidence type="ECO:0000313" key="11">
    <source>
        <dbReference type="Proteomes" id="UP000472839"/>
    </source>
</evidence>
<comment type="catalytic activity">
    <reaction evidence="1">
        <text>2-dehydro-3-deoxy-6-phospho-D-gluconate = D-glyceraldehyde 3-phosphate + pyruvate</text>
        <dbReference type="Rhea" id="RHEA:17089"/>
        <dbReference type="ChEBI" id="CHEBI:15361"/>
        <dbReference type="ChEBI" id="CHEBI:57569"/>
        <dbReference type="ChEBI" id="CHEBI:59776"/>
        <dbReference type="EC" id="4.1.2.14"/>
    </reaction>
</comment>
<gene>
    <name evidence="8" type="primary">eda</name>
    <name evidence="9" type="ORF">GBG18_11565</name>
    <name evidence="8" type="ORF">GBG19_13745</name>
</gene>
<evidence type="ECO:0000313" key="10">
    <source>
        <dbReference type="Proteomes" id="UP000461010"/>
    </source>
</evidence>